<sequence>MSPTWTPSAIELLEGASHRMSPLDTISIELRCVCGGGAVGGGGVTATAVSRGDGGDGGRCGAWRSVE</sequence>
<proteinExistence type="predicted"/>
<keyword evidence="3" id="KW-1185">Reference proteome</keyword>
<reference evidence="2" key="2">
    <citation type="submission" date="2022-01" db="EMBL/GenBank/DDBJ databases">
        <authorList>
            <person name="Yamashiro T."/>
            <person name="Shiraishi A."/>
            <person name="Satake H."/>
            <person name="Nakayama K."/>
        </authorList>
    </citation>
    <scope>NUCLEOTIDE SEQUENCE</scope>
</reference>
<gene>
    <name evidence="2" type="ORF">Tco_1056053</name>
</gene>
<feature type="region of interest" description="Disordered" evidence="1">
    <location>
        <begin position="46"/>
        <end position="67"/>
    </location>
</feature>
<reference evidence="2" key="1">
    <citation type="journal article" date="2022" name="Int. J. Mol. Sci.">
        <title>Draft Genome of Tanacetum Coccineum: Genomic Comparison of Closely Related Tanacetum-Family Plants.</title>
        <authorList>
            <person name="Yamashiro T."/>
            <person name="Shiraishi A."/>
            <person name="Nakayama K."/>
            <person name="Satake H."/>
        </authorList>
    </citation>
    <scope>NUCLEOTIDE SEQUENCE</scope>
</reference>
<dbReference type="EMBL" id="BQNB010019105">
    <property type="protein sequence ID" value="GJT81711.1"/>
    <property type="molecule type" value="Genomic_DNA"/>
</dbReference>
<name>A0ABQ5H1J5_9ASTR</name>
<organism evidence="2 3">
    <name type="scientific">Tanacetum coccineum</name>
    <dbReference type="NCBI Taxonomy" id="301880"/>
    <lineage>
        <taxon>Eukaryota</taxon>
        <taxon>Viridiplantae</taxon>
        <taxon>Streptophyta</taxon>
        <taxon>Embryophyta</taxon>
        <taxon>Tracheophyta</taxon>
        <taxon>Spermatophyta</taxon>
        <taxon>Magnoliopsida</taxon>
        <taxon>eudicotyledons</taxon>
        <taxon>Gunneridae</taxon>
        <taxon>Pentapetalae</taxon>
        <taxon>asterids</taxon>
        <taxon>campanulids</taxon>
        <taxon>Asterales</taxon>
        <taxon>Asteraceae</taxon>
        <taxon>Asteroideae</taxon>
        <taxon>Anthemideae</taxon>
        <taxon>Anthemidinae</taxon>
        <taxon>Tanacetum</taxon>
    </lineage>
</organism>
<protein>
    <submittedName>
        <fullName evidence="2">Uncharacterized protein</fullName>
    </submittedName>
</protein>
<evidence type="ECO:0000256" key="1">
    <source>
        <dbReference type="SAM" id="MobiDB-lite"/>
    </source>
</evidence>
<evidence type="ECO:0000313" key="2">
    <source>
        <dbReference type="EMBL" id="GJT81711.1"/>
    </source>
</evidence>
<dbReference type="Proteomes" id="UP001151760">
    <property type="component" value="Unassembled WGS sequence"/>
</dbReference>
<comment type="caution">
    <text evidence="2">The sequence shown here is derived from an EMBL/GenBank/DDBJ whole genome shotgun (WGS) entry which is preliminary data.</text>
</comment>
<accession>A0ABQ5H1J5</accession>
<evidence type="ECO:0000313" key="3">
    <source>
        <dbReference type="Proteomes" id="UP001151760"/>
    </source>
</evidence>